<keyword evidence="6" id="KW-0812">Transmembrane</keyword>
<dbReference type="GO" id="GO:0015297">
    <property type="term" value="F:antiporter activity"/>
    <property type="evidence" value="ECO:0007669"/>
    <property type="project" value="InterPro"/>
</dbReference>
<sequence>MGSTIILTTVGLCVFLAYGTTSQVARLMGAGRRREGLETGIDGLWLALIIGIVVSVVIFFGSEPLCAALGARGDVLANAVIYVRALAFGLPGMLLVYAVNGIFRGLGRVKMTLIAAVVGAVINTILDVLFVFGLHWGIAGSGFATFIAQWCMALFLIIPALKWAKDEGARWSPRLSGIAHTAKSSVPLFIRTLALRSSMVATVMLATSMGTHVLASYQVVNSNWNVVLNMLDAIGIAGQSMVATELGAQRRDNASTLARASARFGMIGGLIIGIGMIVFGLFGSSLFSPTQQIQWLITLGMIVQGIFLPLDGWMWALDGILIGAGDYRYLATTCSLVAIMYVPILALTSWAETTLGLSNSLRTVLLWTIINVAYIGGRAVFNGLRIRGDAWMEARA</sequence>
<evidence type="ECO:0000256" key="2">
    <source>
        <dbReference type="ARBA" id="ARBA00010199"/>
    </source>
</evidence>
<organism evidence="7 8">
    <name type="scientific">Bifidobacterium tsurumiense</name>
    <dbReference type="NCBI Taxonomy" id="356829"/>
    <lineage>
        <taxon>Bacteria</taxon>
        <taxon>Bacillati</taxon>
        <taxon>Actinomycetota</taxon>
        <taxon>Actinomycetes</taxon>
        <taxon>Bifidobacteriales</taxon>
        <taxon>Bifidobacteriaceae</taxon>
        <taxon>Bifidobacterium</taxon>
    </lineage>
</organism>
<comment type="caution">
    <text evidence="7">The sequence shown here is derived from an EMBL/GenBank/DDBJ whole genome shotgun (WGS) entry which is preliminary data.</text>
</comment>
<dbReference type="InterPro" id="IPR002528">
    <property type="entry name" value="MATE_fam"/>
</dbReference>
<evidence type="ECO:0000256" key="5">
    <source>
        <dbReference type="ARBA" id="ARBA00031636"/>
    </source>
</evidence>
<dbReference type="eggNOG" id="COG0534">
    <property type="taxonomic scope" value="Bacteria"/>
</dbReference>
<keyword evidence="6" id="KW-0472">Membrane</keyword>
<dbReference type="PANTHER" id="PTHR43298:SF2">
    <property type="entry name" value="FMN_FAD EXPORTER YEEO-RELATED"/>
    <property type="match status" value="1"/>
</dbReference>
<feature type="transmembrane region" description="Helical" evidence="6">
    <location>
        <begin position="293"/>
        <end position="317"/>
    </location>
</feature>
<accession>A0A087E915</accession>
<protein>
    <recommendedName>
        <fullName evidence="3">Probable multidrug resistance protein NorM</fullName>
    </recommendedName>
    <alternativeName>
        <fullName evidence="5">Multidrug-efflux transporter</fullName>
    </alternativeName>
</protein>
<dbReference type="InterPro" id="IPR050222">
    <property type="entry name" value="MATE_MdtK"/>
</dbReference>
<feature type="transmembrane region" description="Helical" evidence="6">
    <location>
        <begin position="6"/>
        <end position="29"/>
    </location>
</feature>
<dbReference type="NCBIfam" id="TIGR00797">
    <property type="entry name" value="matE"/>
    <property type="match status" value="1"/>
</dbReference>
<evidence type="ECO:0000256" key="1">
    <source>
        <dbReference type="ARBA" id="ARBA00003408"/>
    </source>
</evidence>
<keyword evidence="4" id="KW-0813">Transport</keyword>
<evidence type="ECO:0000313" key="8">
    <source>
        <dbReference type="Proteomes" id="UP000029080"/>
    </source>
</evidence>
<dbReference type="PANTHER" id="PTHR43298">
    <property type="entry name" value="MULTIDRUG RESISTANCE PROTEIN NORM-RELATED"/>
    <property type="match status" value="1"/>
</dbReference>
<dbReference type="EMBL" id="JGZU01000019">
    <property type="protein sequence ID" value="KFJ04266.1"/>
    <property type="molecule type" value="Genomic_DNA"/>
</dbReference>
<comment type="function">
    <text evidence="1">Multidrug efflux pump.</text>
</comment>
<dbReference type="GO" id="GO:0042910">
    <property type="term" value="F:xenobiotic transmembrane transporter activity"/>
    <property type="evidence" value="ECO:0007669"/>
    <property type="project" value="InterPro"/>
</dbReference>
<feature type="transmembrane region" description="Helical" evidence="6">
    <location>
        <begin position="138"/>
        <end position="161"/>
    </location>
</feature>
<proteinExistence type="inferred from homology"/>
<feature type="transmembrane region" description="Helical" evidence="6">
    <location>
        <begin position="264"/>
        <end position="287"/>
    </location>
</feature>
<name>A0A087E915_9BIFI</name>
<gene>
    <name evidence="7" type="ORF">BITS_1361</name>
</gene>
<feature type="transmembrane region" description="Helical" evidence="6">
    <location>
        <begin position="363"/>
        <end position="381"/>
    </location>
</feature>
<evidence type="ECO:0000313" key="7">
    <source>
        <dbReference type="EMBL" id="KFJ04266.1"/>
    </source>
</evidence>
<dbReference type="STRING" id="356829.BITS_1361"/>
<feature type="transmembrane region" description="Helical" evidence="6">
    <location>
        <begin position="329"/>
        <end position="351"/>
    </location>
</feature>
<keyword evidence="8" id="KW-1185">Reference proteome</keyword>
<evidence type="ECO:0000256" key="3">
    <source>
        <dbReference type="ARBA" id="ARBA00020268"/>
    </source>
</evidence>
<keyword evidence="6" id="KW-1133">Transmembrane helix</keyword>
<dbReference type="Proteomes" id="UP000029080">
    <property type="component" value="Unassembled WGS sequence"/>
</dbReference>
<evidence type="ECO:0000256" key="6">
    <source>
        <dbReference type="SAM" id="Phobius"/>
    </source>
</evidence>
<feature type="transmembrane region" description="Helical" evidence="6">
    <location>
        <begin position="111"/>
        <end position="132"/>
    </location>
</feature>
<evidence type="ECO:0000256" key="4">
    <source>
        <dbReference type="ARBA" id="ARBA00022448"/>
    </source>
</evidence>
<feature type="transmembrane region" description="Helical" evidence="6">
    <location>
        <begin position="81"/>
        <end position="99"/>
    </location>
</feature>
<feature type="transmembrane region" description="Helical" evidence="6">
    <location>
        <begin position="41"/>
        <end position="61"/>
    </location>
</feature>
<dbReference type="Pfam" id="PF01554">
    <property type="entry name" value="MatE"/>
    <property type="match status" value="2"/>
</dbReference>
<reference evidence="7 8" key="1">
    <citation type="submission" date="2014-03" db="EMBL/GenBank/DDBJ databases">
        <title>Genomics of Bifidobacteria.</title>
        <authorList>
            <person name="Ventura M."/>
            <person name="Milani C."/>
            <person name="Lugli G.A."/>
        </authorList>
    </citation>
    <scope>NUCLEOTIDE SEQUENCE [LARGE SCALE GENOMIC DNA]</scope>
    <source>
        <strain evidence="7 8">JCM 13495</strain>
    </source>
</reference>
<dbReference type="AlphaFoldDB" id="A0A087E915"/>
<dbReference type="GO" id="GO:0005886">
    <property type="term" value="C:plasma membrane"/>
    <property type="evidence" value="ECO:0007669"/>
    <property type="project" value="TreeGrafter"/>
</dbReference>
<comment type="similarity">
    <text evidence="2">Belongs to the multi antimicrobial extrusion (MATE) (TC 2.A.66.1) family.</text>
</comment>